<evidence type="ECO:0000256" key="2">
    <source>
        <dbReference type="ARBA" id="ARBA00022692"/>
    </source>
</evidence>
<dbReference type="Pfam" id="PF00324">
    <property type="entry name" value="AA_permease"/>
    <property type="match status" value="1"/>
</dbReference>
<dbReference type="EMBL" id="QEFD01000125">
    <property type="protein sequence ID" value="PVU76054.1"/>
    <property type="molecule type" value="Genomic_DNA"/>
</dbReference>
<keyword evidence="4 5" id="KW-0472">Membrane</keyword>
<feature type="transmembrane region" description="Helical" evidence="5">
    <location>
        <begin position="135"/>
        <end position="154"/>
    </location>
</feature>
<proteinExistence type="predicted"/>
<dbReference type="GO" id="GO:0016020">
    <property type="term" value="C:membrane"/>
    <property type="evidence" value="ECO:0007669"/>
    <property type="project" value="UniProtKB-SubCell"/>
</dbReference>
<dbReference type="GO" id="GO:0055085">
    <property type="term" value="P:transmembrane transport"/>
    <property type="evidence" value="ECO:0007669"/>
    <property type="project" value="InterPro"/>
</dbReference>
<protein>
    <submittedName>
        <fullName evidence="7">Amino acid permease</fullName>
    </submittedName>
</protein>
<feature type="transmembrane region" description="Helical" evidence="5">
    <location>
        <begin position="105"/>
        <end position="123"/>
    </location>
</feature>
<evidence type="ECO:0000259" key="6">
    <source>
        <dbReference type="Pfam" id="PF00324"/>
    </source>
</evidence>
<organism evidence="7 8">
    <name type="scientific">Acidianus hospitalis</name>
    <dbReference type="NCBI Taxonomy" id="563177"/>
    <lineage>
        <taxon>Archaea</taxon>
        <taxon>Thermoproteota</taxon>
        <taxon>Thermoprotei</taxon>
        <taxon>Sulfolobales</taxon>
        <taxon>Sulfolobaceae</taxon>
        <taxon>Acidianus</taxon>
    </lineage>
</organism>
<dbReference type="PANTHER" id="PTHR42770">
    <property type="entry name" value="AMINO ACID TRANSPORTER-RELATED"/>
    <property type="match status" value="1"/>
</dbReference>
<dbReference type="Proteomes" id="UP000245638">
    <property type="component" value="Unassembled WGS sequence"/>
</dbReference>
<dbReference type="InterPro" id="IPR004841">
    <property type="entry name" value="AA-permease/SLC12A_dom"/>
</dbReference>
<comment type="subcellular location">
    <subcellularLocation>
        <location evidence="1">Membrane</location>
        <topology evidence="1">Multi-pass membrane protein</topology>
    </subcellularLocation>
</comment>
<feature type="domain" description="Amino acid permease/ SLC12A" evidence="6">
    <location>
        <begin position="13"/>
        <end position="117"/>
    </location>
</feature>
<evidence type="ECO:0000256" key="1">
    <source>
        <dbReference type="ARBA" id="ARBA00004141"/>
    </source>
</evidence>
<dbReference type="AlphaFoldDB" id="A0A2T9X7I2"/>
<feature type="non-terminal residue" evidence="7">
    <location>
        <position position="1"/>
    </location>
</feature>
<feature type="transmembrane region" description="Helical" evidence="5">
    <location>
        <begin position="166"/>
        <end position="185"/>
    </location>
</feature>
<keyword evidence="3 5" id="KW-1133">Transmembrane helix</keyword>
<evidence type="ECO:0000313" key="8">
    <source>
        <dbReference type="Proteomes" id="UP000245638"/>
    </source>
</evidence>
<accession>A0A2T9X7I2</accession>
<dbReference type="Gene3D" id="1.20.1740.10">
    <property type="entry name" value="Amino acid/polyamine transporter I"/>
    <property type="match status" value="1"/>
</dbReference>
<name>A0A2T9X7I2_9CREN</name>
<gene>
    <name evidence="7" type="ORF">DDW13_04070</name>
</gene>
<sequence length="220" mass="23422">VALWNGPLSALACSPQPLIYEMYSFGVLPLLIALVMSINSLFASNIGTTLGAARIIFNLSREKSAPAIFSKVNKSHEPVIATIFVGSITGLVTALSVIFLGINTAFADISAITGILWLSGRIIDGFGVPVFYYRIGQLGLVSAIIPLIATGLNLWGVTESISVPDIASIVILTSTMAVLIGWYLIKGRKGNPGSLVVDDNNEVIPIDEYLKKLKEKSVTT</sequence>
<evidence type="ECO:0000256" key="4">
    <source>
        <dbReference type="ARBA" id="ARBA00023136"/>
    </source>
</evidence>
<evidence type="ECO:0000256" key="3">
    <source>
        <dbReference type="ARBA" id="ARBA00022989"/>
    </source>
</evidence>
<dbReference type="InterPro" id="IPR050367">
    <property type="entry name" value="APC_superfamily"/>
</dbReference>
<reference evidence="7 8" key="1">
    <citation type="journal article" date="2015" name="Appl. Environ. Microbiol.">
        <title>Nanoarchaeota, Their Sulfolobales Host, and Nanoarchaeota Virus Distribution across Yellowstone National Park Hot Springs.</title>
        <authorList>
            <person name="Munson-McGee J.H."/>
            <person name="Field E.K."/>
            <person name="Bateson M."/>
            <person name="Rooney C."/>
            <person name="Stepanauskas R."/>
            <person name="Young M.J."/>
        </authorList>
    </citation>
    <scope>NUCLEOTIDE SEQUENCE [LARGE SCALE GENOMIC DNA]</scope>
    <source>
        <strain evidence="7">SCGC AC-742_N10</strain>
    </source>
</reference>
<keyword evidence="2 5" id="KW-0812">Transmembrane</keyword>
<comment type="caution">
    <text evidence="7">The sequence shown here is derived from an EMBL/GenBank/DDBJ whole genome shotgun (WGS) entry which is preliminary data.</text>
</comment>
<dbReference type="PANTHER" id="PTHR42770:SF11">
    <property type="entry name" value="INNER MEMBRANE TRANSPORT PROTEIN YBAT"/>
    <property type="match status" value="1"/>
</dbReference>
<feature type="transmembrane region" description="Helical" evidence="5">
    <location>
        <begin position="78"/>
        <end position="99"/>
    </location>
</feature>
<feature type="transmembrane region" description="Helical" evidence="5">
    <location>
        <begin position="30"/>
        <end position="57"/>
    </location>
</feature>
<evidence type="ECO:0000313" key="7">
    <source>
        <dbReference type="EMBL" id="PVU76054.1"/>
    </source>
</evidence>
<evidence type="ECO:0000256" key="5">
    <source>
        <dbReference type="SAM" id="Phobius"/>
    </source>
</evidence>